<evidence type="ECO:0000259" key="2">
    <source>
        <dbReference type="SMART" id="SM00091"/>
    </source>
</evidence>
<organism evidence="3 4">
    <name type="scientific">Sphaeroforma arctica JP610</name>
    <dbReference type="NCBI Taxonomy" id="667725"/>
    <lineage>
        <taxon>Eukaryota</taxon>
        <taxon>Ichthyosporea</taxon>
        <taxon>Ichthyophonida</taxon>
        <taxon>Sphaeroforma</taxon>
    </lineage>
</organism>
<dbReference type="Proteomes" id="UP000054560">
    <property type="component" value="Unassembled WGS sequence"/>
</dbReference>
<sequence length="456" mass="51518">MTDNELLQLLGGPPLINRNFSHDRHSGTNNNSNNTNHHNSISNKNNNNNNNGLGAYFGHHPSIDQSQQQFQQLHQQTEQAWMNQNQFLQNQNNLRQNSGLFDTLQQQPSQGYSLDLKSPGTRNASGLASMPQNTHASTGFDNMSSNTNNNLHHSSLGGLQTSQLDSPHGLYTGHQAMSESSPSVQPPISDVIRRSLASPRSVSAAPKETQAQKLSWKVYEANSLAASKAQSAPPTDAVPKKKTANRTPSGSVKGKDKKKPNDKKPYIFDYWSHSKELRLYLAKFMSDEMIDDLEEMAKCIYEQQLEAMLPMDYKDMLYFEDVIVRMTRFHEVFLDSIVLPGIVYRRTGCILGMNEAFSEMLKRPRSELVDSNIVYYISPDDLFEAVKNFVLKLAFPGRPQSVIHDVCFLRPSNERVYARSHVHMQRNMHNMPAVFVAIFMPYAHNNWSIPHVGVID</sequence>
<name>A0A0L0GE37_9EUKA</name>
<accession>A0A0L0GE37</accession>
<keyword evidence="4" id="KW-1185">Reference proteome</keyword>
<gene>
    <name evidence="3" type="ORF">SARC_00734</name>
</gene>
<feature type="compositionally biased region" description="Low complexity" evidence="1">
    <location>
        <begin position="28"/>
        <end position="51"/>
    </location>
</feature>
<dbReference type="AlphaFoldDB" id="A0A0L0GE37"/>
<dbReference type="SUPFAM" id="SSF55785">
    <property type="entry name" value="PYP-like sensor domain (PAS domain)"/>
    <property type="match status" value="1"/>
</dbReference>
<evidence type="ECO:0000313" key="4">
    <source>
        <dbReference type="Proteomes" id="UP000054560"/>
    </source>
</evidence>
<dbReference type="EMBL" id="KQ241621">
    <property type="protein sequence ID" value="KNC87154.1"/>
    <property type="molecule type" value="Genomic_DNA"/>
</dbReference>
<dbReference type="InterPro" id="IPR035965">
    <property type="entry name" value="PAS-like_dom_sf"/>
</dbReference>
<dbReference type="RefSeq" id="XP_014161056.1">
    <property type="nucleotide sequence ID" value="XM_014305581.1"/>
</dbReference>
<evidence type="ECO:0000256" key="1">
    <source>
        <dbReference type="SAM" id="MobiDB-lite"/>
    </source>
</evidence>
<protein>
    <recommendedName>
        <fullName evidence="2">PAS domain-containing protein</fullName>
    </recommendedName>
</protein>
<feature type="domain" description="PAS" evidence="2">
    <location>
        <begin position="328"/>
        <end position="395"/>
    </location>
</feature>
<dbReference type="InterPro" id="IPR013767">
    <property type="entry name" value="PAS_fold"/>
</dbReference>
<feature type="region of interest" description="Disordered" evidence="1">
    <location>
        <begin position="106"/>
        <end position="187"/>
    </location>
</feature>
<dbReference type="Pfam" id="PF00989">
    <property type="entry name" value="PAS"/>
    <property type="match status" value="1"/>
</dbReference>
<evidence type="ECO:0000313" key="3">
    <source>
        <dbReference type="EMBL" id="KNC87154.1"/>
    </source>
</evidence>
<feature type="compositionally biased region" description="Polar residues" evidence="1">
    <location>
        <begin position="120"/>
        <end position="143"/>
    </location>
</feature>
<dbReference type="GO" id="GO:0006355">
    <property type="term" value="P:regulation of DNA-templated transcription"/>
    <property type="evidence" value="ECO:0007669"/>
    <property type="project" value="InterPro"/>
</dbReference>
<dbReference type="GeneID" id="25901238"/>
<feature type="compositionally biased region" description="Low complexity" evidence="1">
    <location>
        <begin position="144"/>
        <end position="156"/>
    </location>
</feature>
<proteinExistence type="predicted"/>
<dbReference type="InterPro" id="IPR000014">
    <property type="entry name" value="PAS"/>
</dbReference>
<reference evidence="3 4" key="1">
    <citation type="submission" date="2011-02" db="EMBL/GenBank/DDBJ databases">
        <title>The Genome Sequence of Sphaeroforma arctica JP610.</title>
        <authorList>
            <consortium name="The Broad Institute Genome Sequencing Platform"/>
            <person name="Russ C."/>
            <person name="Cuomo C."/>
            <person name="Young S.K."/>
            <person name="Zeng Q."/>
            <person name="Gargeya S."/>
            <person name="Alvarado L."/>
            <person name="Berlin A."/>
            <person name="Chapman S.B."/>
            <person name="Chen Z."/>
            <person name="Freedman E."/>
            <person name="Gellesch M."/>
            <person name="Goldberg J."/>
            <person name="Griggs A."/>
            <person name="Gujja S."/>
            <person name="Heilman E."/>
            <person name="Heiman D."/>
            <person name="Howarth C."/>
            <person name="Mehta T."/>
            <person name="Neiman D."/>
            <person name="Pearson M."/>
            <person name="Roberts A."/>
            <person name="Saif S."/>
            <person name="Shea T."/>
            <person name="Shenoy N."/>
            <person name="Sisk P."/>
            <person name="Stolte C."/>
            <person name="Sykes S."/>
            <person name="White J."/>
            <person name="Yandava C."/>
            <person name="Burger G."/>
            <person name="Gray M.W."/>
            <person name="Holland P.W.H."/>
            <person name="King N."/>
            <person name="Lang F.B.F."/>
            <person name="Roger A.J."/>
            <person name="Ruiz-Trillo I."/>
            <person name="Haas B."/>
            <person name="Nusbaum C."/>
            <person name="Birren B."/>
        </authorList>
    </citation>
    <scope>NUCLEOTIDE SEQUENCE [LARGE SCALE GENOMIC DNA]</scope>
    <source>
        <strain evidence="3 4">JP610</strain>
    </source>
</reference>
<feature type="region of interest" description="Disordered" evidence="1">
    <location>
        <begin position="225"/>
        <end position="260"/>
    </location>
</feature>
<dbReference type="SMART" id="SM00091">
    <property type="entry name" value="PAS"/>
    <property type="match status" value="1"/>
</dbReference>
<dbReference type="CDD" id="cd00130">
    <property type="entry name" value="PAS"/>
    <property type="match status" value="1"/>
</dbReference>
<feature type="region of interest" description="Disordered" evidence="1">
    <location>
        <begin position="1"/>
        <end position="55"/>
    </location>
</feature>